<feature type="transmembrane region" description="Helical" evidence="13">
    <location>
        <begin position="179"/>
        <end position="198"/>
    </location>
</feature>
<dbReference type="InterPro" id="IPR017927">
    <property type="entry name" value="FAD-bd_FR_type"/>
</dbReference>
<comment type="cofactor">
    <cofactor evidence="1">
        <name>FAD</name>
        <dbReference type="ChEBI" id="CHEBI:57692"/>
    </cofactor>
</comment>
<evidence type="ECO:0000256" key="3">
    <source>
        <dbReference type="ARBA" id="ARBA00022630"/>
    </source>
</evidence>
<keyword evidence="9" id="KW-0560">Oxidoreductase</keyword>
<dbReference type="Proteomes" id="UP001500213">
    <property type="component" value="Unassembled WGS sequence"/>
</dbReference>
<evidence type="ECO:0000256" key="9">
    <source>
        <dbReference type="ARBA" id="ARBA00023002"/>
    </source>
</evidence>
<keyword evidence="12 13" id="KW-0472">Membrane</keyword>
<keyword evidence="10" id="KW-0408">Iron</keyword>
<evidence type="ECO:0000256" key="13">
    <source>
        <dbReference type="SAM" id="Phobius"/>
    </source>
</evidence>
<keyword evidence="4 13" id="KW-0812">Transmembrane</keyword>
<dbReference type="InterPro" id="IPR013130">
    <property type="entry name" value="Fe3_Rdtase_TM_dom"/>
</dbReference>
<feature type="transmembrane region" description="Helical" evidence="13">
    <location>
        <begin position="81"/>
        <end position="98"/>
    </location>
</feature>
<name>A0ABP8ASG9_9MICO</name>
<dbReference type="CDD" id="cd06198">
    <property type="entry name" value="FNR_like_3"/>
    <property type="match status" value="1"/>
</dbReference>
<dbReference type="Gene3D" id="3.40.50.80">
    <property type="entry name" value="Nucleotide-binding domain of ferredoxin-NADP reductase (FNR) module"/>
    <property type="match status" value="1"/>
</dbReference>
<keyword evidence="11" id="KW-0411">Iron-sulfur</keyword>
<evidence type="ECO:0000256" key="5">
    <source>
        <dbReference type="ARBA" id="ARBA00022714"/>
    </source>
</evidence>
<dbReference type="SUPFAM" id="SSF52343">
    <property type="entry name" value="Ferredoxin reductase-like, C-terminal NADP-linked domain"/>
    <property type="match status" value="1"/>
</dbReference>
<dbReference type="Pfam" id="PF00175">
    <property type="entry name" value="NAD_binding_1"/>
    <property type="match status" value="1"/>
</dbReference>
<dbReference type="InterPro" id="IPR017938">
    <property type="entry name" value="Riboflavin_synthase-like_b-brl"/>
</dbReference>
<evidence type="ECO:0000256" key="1">
    <source>
        <dbReference type="ARBA" id="ARBA00001974"/>
    </source>
</evidence>
<keyword evidence="16" id="KW-1185">Reference proteome</keyword>
<dbReference type="Pfam" id="PF01794">
    <property type="entry name" value="Ferric_reduct"/>
    <property type="match status" value="1"/>
</dbReference>
<evidence type="ECO:0000256" key="10">
    <source>
        <dbReference type="ARBA" id="ARBA00023004"/>
    </source>
</evidence>
<evidence type="ECO:0000256" key="4">
    <source>
        <dbReference type="ARBA" id="ARBA00022692"/>
    </source>
</evidence>
<evidence type="ECO:0000256" key="12">
    <source>
        <dbReference type="ARBA" id="ARBA00023136"/>
    </source>
</evidence>
<sequence>MRNLLSGLVWIFLYLAFCLAPLALIIGQDNPPGRPFLVEFSVALGFVGLSVLALQFALIARFQTVAAPFGIDALLKFHVQITFFGLGFALVHPILLFLADPKYLPLLNLATAPWRARFAFTSVIALLVLVVISLWRRRLRVSYEVWHISHSILAVAVVLFALLHASLVGFYVVGIVRHVVYDAYIGGLIFLLLWIRVLSPIGRYRRPWSVVEVRPEYGNASTLVVEPVGHPGFRFDPGQFGWIAVGRSPFSMTQHPFSFSSAADTPEGGTISITIKAAGDYTRTIPSVRPGTRVYLDGPHGVFSMDRRQAPGYVFIAGGVGVTPFVSMLTTMKERGDVRPVTLFYASPRWDEVILRDQLAELDAALPNLTVVHVLSRPDPGWAGESGRITAELLRRHLPPQFRRYEHLICGSTQMMDAMEDALVEVGVPPSRISSERFDMV</sequence>
<dbReference type="PANTHER" id="PTHR47354:SF8">
    <property type="entry name" value="1,2-PHENYLACETYL-COA EPOXIDASE, SUBUNIT E"/>
    <property type="match status" value="1"/>
</dbReference>
<keyword evidence="6" id="KW-0479">Metal-binding</keyword>
<keyword evidence="8 13" id="KW-1133">Transmembrane helix</keyword>
<dbReference type="SUPFAM" id="SSF63380">
    <property type="entry name" value="Riboflavin synthase domain-like"/>
    <property type="match status" value="1"/>
</dbReference>
<keyword evidence="7" id="KW-0274">FAD</keyword>
<dbReference type="PROSITE" id="PS51384">
    <property type="entry name" value="FAD_FR"/>
    <property type="match status" value="1"/>
</dbReference>
<reference evidence="16" key="1">
    <citation type="journal article" date="2019" name="Int. J. Syst. Evol. Microbiol.">
        <title>The Global Catalogue of Microorganisms (GCM) 10K type strain sequencing project: providing services to taxonomists for standard genome sequencing and annotation.</title>
        <authorList>
            <consortium name="The Broad Institute Genomics Platform"/>
            <consortium name="The Broad Institute Genome Sequencing Center for Infectious Disease"/>
            <person name="Wu L."/>
            <person name="Ma J."/>
        </authorList>
    </citation>
    <scope>NUCLEOTIDE SEQUENCE [LARGE SCALE GENOMIC DNA]</scope>
    <source>
        <strain evidence="16">JCM 17593</strain>
    </source>
</reference>
<comment type="subcellular location">
    <subcellularLocation>
        <location evidence="2">Membrane</location>
        <topology evidence="2">Multi-pass membrane protein</topology>
    </subcellularLocation>
</comment>
<evidence type="ECO:0000256" key="2">
    <source>
        <dbReference type="ARBA" id="ARBA00004141"/>
    </source>
</evidence>
<evidence type="ECO:0000313" key="15">
    <source>
        <dbReference type="EMBL" id="GAA4189381.1"/>
    </source>
</evidence>
<evidence type="ECO:0000259" key="14">
    <source>
        <dbReference type="PROSITE" id="PS51384"/>
    </source>
</evidence>
<feature type="transmembrane region" description="Helical" evidence="13">
    <location>
        <begin position="37"/>
        <end position="60"/>
    </location>
</feature>
<dbReference type="InterPro" id="IPR039261">
    <property type="entry name" value="FNR_nucleotide-bd"/>
</dbReference>
<dbReference type="Pfam" id="PF08022">
    <property type="entry name" value="FAD_binding_8"/>
    <property type="match status" value="1"/>
</dbReference>
<evidence type="ECO:0000256" key="6">
    <source>
        <dbReference type="ARBA" id="ARBA00022723"/>
    </source>
</evidence>
<feature type="transmembrane region" description="Helical" evidence="13">
    <location>
        <begin position="118"/>
        <end position="136"/>
    </location>
</feature>
<dbReference type="PANTHER" id="PTHR47354">
    <property type="entry name" value="NADH OXIDOREDUCTASE HCR"/>
    <property type="match status" value="1"/>
</dbReference>
<dbReference type="InterPro" id="IPR013112">
    <property type="entry name" value="FAD-bd_8"/>
</dbReference>
<evidence type="ECO:0000256" key="7">
    <source>
        <dbReference type="ARBA" id="ARBA00022827"/>
    </source>
</evidence>
<proteinExistence type="predicted"/>
<evidence type="ECO:0000313" key="16">
    <source>
        <dbReference type="Proteomes" id="UP001500213"/>
    </source>
</evidence>
<evidence type="ECO:0000256" key="11">
    <source>
        <dbReference type="ARBA" id="ARBA00023014"/>
    </source>
</evidence>
<organism evidence="15 16">
    <name type="scientific">Gryllotalpicola kribbensis</name>
    <dbReference type="NCBI Taxonomy" id="993084"/>
    <lineage>
        <taxon>Bacteria</taxon>
        <taxon>Bacillati</taxon>
        <taxon>Actinomycetota</taxon>
        <taxon>Actinomycetes</taxon>
        <taxon>Micrococcales</taxon>
        <taxon>Microbacteriaceae</taxon>
        <taxon>Gryllotalpicola</taxon>
    </lineage>
</organism>
<feature type="transmembrane region" description="Helical" evidence="13">
    <location>
        <begin position="148"/>
        <end position="173"/>
    </location>
</feature>
<gene>
    <name evidence="15" type="ORF">GCM10022288_17110</name>
</gene>
<dbReference type="RefSeq" id="WP_344775870.1">
    <property type="nucleotide sequence ID" value="NZ_BAABBX010000014.1"/>
</dbReference>
<feature type="domain" description="FAD-binding FR-type" evidence="14">
    <location>
        <begin position="203"/>
        <end position="306"/>
    </location>
</feature>
<accession>A0ABP8ASG9</accession>
<keyword evidence="5" id="KW-0001">2Fe-2S</keyword>
<evidence type="ECO:0000256" key="8">
    <source>
        <dbReference type="ARBA" id="ARBA00022989"/>
    </source>
</evidence>
<comment type="caution">
    <text evidence="15">The sequence shown here is derived from an EMBL/GenBank/DDBJ whole genome shotgun (WGS) entry which is preliminary data.</text>
</comment>
<dbReference type="EMBL" id="BAABBX010000014">
    <property type="protein sequence ID" value="GAA4189381.1"/>
    <property type="molecule type" value="Genomic_DNA"/>
</dbReference>
<dbReference type="Gene3D" id="2.40.30.10">
    <property type="entry name" value="Translation factors"/>
    <property type="match status" value="1"/>
</dbReference>
<dbReference type="PRINTS" id="PR00410">
    <property type="entry name" value="PHEHYDRXLASE"/>
</dbReference>
<protein>
    <submittedName>
        <fullName evidence="15">Ferredoxin reductase family protein</fullName>
    </submittedName>
</protein>
<dbReference type="InterPro" id="IPR001433">
    <property type="entry name" value="OxRdtase_FAD/NAD-bd"/>
</dbReference>
<dbReference type="InterPro" id="IPR050415">
    <property type="entry name" value="MRET"/>
</dbReference>
<keyword evidence="3" id="KW-0285">Flavoprotein</keyword>
<feature type="transmembrane region" description="Helical" evidence="13">
    <location>
        <begin position="313"/>
        <end position="332"/>
    </location>
</feature>